<dbReference type="Pfam" id="PF01855">
    <property type="entry name" value="POR_N"/>
    <property type="match status" value="1"/>
</dbReference>
<dbReference type="PANTHER" id="PTHR32154:SF0">
    <property type="entry name" value="PYRUVATE-FLAVODOXIN OXIDOREDUCTASE-RELATED"/>
    <property type="match status" value="1"/>
</dbReference>
<feature type="domain" description="Pyruvate:ferredoxin oxidoreductase core" evidence="4">
    <location>
        <begin position="242"/>
        <end position="334"/>
    </location>
</feature>
<dbReference type="InterPro" id="IPR009014">
    <property type="entry name" value="Transketo_C/PFOR_II"/>
</dbReference>
<feature type="domain" description="Pyruvate flavodoxin/ferredoxin oxidoreductase pyrimidine binding" evidence="3">
    <location>
        <begin position="14"/>
        <end position="227"/>
    </location>
</feature>
<dbReference type="PANTHER" id="PTHR32154">
    <property type="entry name" value="PYRUVATE-FLAVODOXIN OXIDOREDUCTASE-RELATED"/>
    <property type="match status" value="1"/>
</dbReference>
<organism evidence="6">
    <name type="scientific">Archaeoglobus fulgidus</name>
    <dbReference type="NCBI Taxonomy" id="2234"/>
    <lineage>
        <taxon>Archaea</taxon>
        <taxon>Methanobacteriati</taxon>
        <taxon>Methanobacteriota</taxon>
        <taxon>Archaeoglobi</taxon>
        <taxon>Archaeoglobales</taxon>
        <taxon>Archaeoglobaceae</taxon>
        <taxon>Archaeoglobus</taxon>
    </lineage>
</organism>
<evidence type="ECO:0000313" key="6">
    <source>
        <dbReference type="EMBL" id="HFW31945.1"/>
    </source>
</evidence>
<evidence type="ECO:0000259" key="3">
    <source>
        <dbReference type="Pfam" id="PF01855"/>
    </source>
</evidence>
<dbReference type="SUPFAM" id="SSF52518">
    <property type="entry name" value="Thiamin diphosphate-binding fold (THDP-binding)"/>
    <property type="match status" value="1"/>
</dbReference>
<dbReference type="EMBL" id="DSCQ01000110">
    <property type="protein sequence ID" value="HET22061.1"/>
    <property type="molecule type" value="Genomic_DNA"/>
</dbReference>
<dbReference type="AlphaFoldDB" id="A0A7C3RKT2"/>
<reference evidence="6" key="1">
    <citation type="journal article" date="2020" name="mSystems">
        <title>Genome- and Community-Level Interaction Insights into Carbon Utilization and Element Cycling Functions of Hydrothermarchaeota in Hydrothermal Sediment.</title>
        <authorList>
            <person name="Zhou Z."/>
            <person name="Liu Y."/>
            <person name="Xu W."/>
            <person name="Pan J."/>
            <person name="Luo Z.H."/>
            <person name="Li M."/>
        </authorList>
    </citation>
    <scope>NUCLEOTIDE SEQUENCE [LARGE SCALE GENOMIC DNA]</scope>
    <source>
        <strain evidence="5">SpSt-12</strain>
        <strain evidence="6">SpSt-87</strain>
    </source>
</reference>
<dbReference type="InterPro" id="IPR002880">
    <property type="entry name" value="Pyrv_Fd/Flavodoxin_OxRdtase_N"/>
</dbReference>
<dbReference type="GO" id="GO:0016491">
    <property type="term" value="F:oxidoreductase activity"/>
    <property type="evidence" value="ECO:0007669"/>
    <property type="project" value="UniProtKB-KW"/>
</dbReference>
<evidence type="ECO:0000256" key="1">
    <source>
        <dbReference type="ARBA" id="ARBA00011595"/>
    </source>
</evidence>
<evidence type="ECO:0000259" key="4">
    <source>
        <dbReference type="Pfam" id="PF17147"/>
    </source>
</evidence>
<dbReference type="GO" id="GO:0006082">
    <property type="term" value="P:organic acid metabolic process"/>
    <property type="evidence" value="ECO:0007669"/>
    <property type="project" value="UniProtKB-ARBA"/>
</dbReference>
<dbReference type="SUPFAM" id="SSF52922">
    <property type="entry name" value="TK C-terminal domain-like"/>
    <property type="match status" value="1"/>
</dbReference>
<dbReference type="GO" id="GO:0044272">
    <property type="term" value="P:sulfur compound biosynthetic process"/>
    <property type="evidence" value="ECO:0007669"/>
    <property type="project" value="UniProtKB-ARBA"/>
</dbReference>
<gene>
    <name evidence="5" type="ORF">ENN70_08455</name>
    <name evidence="6" type="ORF">ENW66_03200</name>
</gene>
<protein>
    <submittedName>
        <fullName evidence="6">Pyruvate ferredoxin oxidoreductase</fullName>
    </submittedName>
</protein>
<dbReference type="Pfam" id="PF17147">
    <property type="entry name" value="PFOR_II"/>
    <property type="match status" value="1"/>
</dbReference>
<dbReference type="InterPro" id="IPR050722">
    <property type="entry name" value="Pyruvate:ferred/Flavod_OxRd"/>
</dbReference>
<dbReference type="GO" id="GO:0006979">
    <property type="term" value="P:response to oxidative stress"/>
    <property type="evidence" value="ECO:0007669"/>
    <property type="project" value="TreeGrafter"/>
</dbReference>
<dbReference type="CDD" id="cd07034">
    <property type="entry name" value="TPP_PYR_PFOR_IOR-alpha_like"/>
    <property type="match status" value="1"/>
</dbReference>
<evidence type="ECO:0000256" key="2">
    <source>
        <dbReference type="ARBA" id="ARBA00023002"/>
    </source>
</evidence>
<comment type="caution">
    <text evidence="6">The sequence shown here is derived from an EMBL/GenBank/DDBJ whole genome shotgun (WGS) entry which is preliminary data.</text>
</comment>
<accession>A0A7C3RKT2</accession>
<dbReference type="EMBL" id="DTLB01000017">
    <property type="protein sequence ID" value="HFW31945.1"/>
    <property type="molecule type" value="Genomic_DNA"/>
</dbReference>
<dbReference type="InterPro" id="IPR033412">
    <property type="entry name" value="PFOR_II"/>
</dbReference>
<dbReference type="FunFam" id="3.40.50.970:FF:000012">
    <property type="entry name" value="Pyruvate:ferredoxin (Flavodoxin) oxidoreductase"/>
    <property type="match status" value="1"/>
</dbReference>
<comment type="subunit">
    <text evidence="1">Heterotetramer of one alpha, one beta, one delta and one gamma chain.</text>
</comment>
<name>A0A7C3RKT2_ARCFL</name>
<dbReference type="Gene3D" id="3.40.50.920">
    <property type="match status" value="1"/>
</dbReference>
<proteinExistence type="predicted"/>
<keyword evidence="6" id="KW-0670">Pyruvate</keyword>
<dbReference type="Gene3D" id="3.40.50.970">
    <property type="match status" value="1"/>
</dbReference>
<sequence>MKKLLTSNEAVAEAVRIAKPDVIAAYPITPQSPIVEKLSEMVESGKLDSKFVRVESEHSAMGVVIGAATAGARVFTATSSHGLAYMYEMCWWAAGSRLPVVMALAARSIGAPWNIHGDHLDLMSMRDLGWIISVAENAQEAFDMTLNAFLLSEDVSIPVAVAIDGFTMSHTAEVVKLRQIDIPPRKQAYRILPGMEVALNAVTFGEARMLARYDLARDLENSADLIEKKYGGLVEEYRLEDADYAVVVTGGLSGDVKDAVDMLRDEGVKIGVMRLRFIRPFPKKAVRNLPPQVLVVDRANTDLRGVLSVEVAACGVDNKNVVAGIGGRYPTVDELYSCLRRFVDGRLSDVEWLI</sequence>
<dbReference type="InterPro" id="IPR029061">
    <property type="entry name" value="THDP-binding"/>
</dbReference>
<evidence type="ECO:0000313" key="5">
    <source>
        <dbReference type="EMBL" id="HET22061.1"/>
    </source>
</evidence>
<keyword evidence="2" id="KW-0560">Oxidoreductase</keyword>